<dbReference type="InterPro" id="IPR043129">
    <property type="entry name" value="ATPase_NBD"/>
</dbReference>
<dbReference type="Proteomes" id="UP000501602">
    <property type="component" value="Chromosome"/>
</dbReference>
<evidence type="ECO:0000259" key="1">
    <source>
        <dbReference type="Pfam" id="PF02541"/>
    </source>
</evidence>
<protein>
    <submittedName>
        <fullName evidence="2">Exopolyphosphatase</fullName>
    </submittedName>
</protein>
<dbReference type="AlphaFoldDB" id="A0A6H1UFY1"/>
<dbReference type="Pfam" id="PF02541">
    <property type="entry name" value="Ppx-GppA"/>
    <property type="match status" value="1"/>
</dbReference>
<dbReference type="InterPro" id="IPR050273">
    <property type="entry name" value="GppA/Ppx_hydrolase"/>
</dbReference>
<dbReference type="SUPFAM" id="SSF53067">
    <property type="entry name" value="Actin-like ATPase domain"/>
    <property type="match status" value="2"/>
</dbReference>
<reference evidence="2 3" key="1">
    <citation type="submission" date="2020-04" db="EMBL/GenBank/DDBJ databases">
        <title>Ferrimonas sp. S7 isolated from sea water.</title>
        <authorList>
            <person name="Bae S.S."/>
            <person name="Baek K."/>
        </authorList>
    </citation>
    <scope>NUCLEOTIDE SEQUENCE [LARGE SCALE GENOMIC DNA]</scope>
    <source>
        <strain evidence="2 3">S7</strain>
    </source>
</reference>
<dbReference type="RefSeq" id="WP_168661518.1">
    <property type="nucleotide sequence ID" value="NZ_CP051180.1"/>
</dbReference>
<sequence length="317" mass="34158">MAGAHHVDTTDAIKNGGLMVAITLGSNSFNMLVAKPGQSFPLVIAKHKRKVRLATGLVVGGCLAPAAKREALDCLQWFGELIQQYQPEQTAIYATAALRQAADAELFCQQALPLLGQRIEIISGEQEAEFIFHGMRATTATDGQVMMLDIGGASTELVIGDEHIDFKHSLPLGAVLFNQRHFATGISAAAFAAAHTDVEQALTPLLPQLSSLQWQHAMGISGTFRSLFELAQNRGLGFESISRTWLNQIREELLQHGSAELAGVETERVPTFAAGVAILLALMNLLDISDIYPAGGALREGVLVQLALQQRLAHNQY</sequence>
<keyword evidence="3" id="KW-1185">Reference proteome</keyword>
<evidence type="ECO:0000313" key="3">
    <source>
        <dbReference type="Proteomes" id="UP000501602"/>
    </source>
</evidence>
<dbReference type="GO" id="GO:0015949">
    <property type="term" value="P:nucleobase-containing small molecule interconversion"/>
    <property type="evidence" value="ECO:0007669"/>
    <property type="project" value="TreeGrafter"/>
</dbReference>
<proteinExistence type="predicted"/>
<dbReference type="PANTHER" id="PTHR30005">
    <property type="entry name" value="EXOPOLYPHOSPHATASE"/>
    <property type="match status" value="1"/>
</dbReference>
<dbReference type="CDD" id="cd24053">
    <property type="entry name" value="ASKHA_NBD_EcPPX-GppA-like"/>
    <property type="match status" value="1"/>
</dbReference>
<evidence type="ECO:0000313" key="2">
    <source>
        <dbReference type="EMBL" id="QIZ77991.1"/>
    </source>
</evidence>
<dbReference type="GO" id="GO:0008894">
    <property type="term" value="F:guanosine-5'-triphosphate,3'-diphosphate diphosphatase activity"/>
    <property type="evidence" value="ECO:0007669"/>
    <property type="project" value="TreeGrafter"/>
</dbReference>
<dbReference type="Gene3D" id="3.30.420.150">
    <property type="entry name" value="Exopolyphosphatase. Domain 2"/>
    <property type="match status" value="1"/>
</dbReference>
<dbReference type="PANTHER" id="PTHR30005:SF0">
    <property type="entry name" value="RETROGRADE REGULATION PROTEIN 2"/>
    <property type="match status" value="1"/>
</dbReference>
<feature type="domain" description="Ppx/GppA phosphatase N-terminal" evidence="1">
    <location>
        <begin position="34"/>
        <end position="308"/>
    </location>
</feature>
<dbReference type="EMBL" id="CP051180">
    <property type="protein sequence ID" value="QIZ77991.1"/>
    <property type="molecule type" value="Genomic_DNA"/>
</dbReference>
<dbReference type="KEGG" id="fes:HER31_14455"/>
<accession>A0A6H1UFY1</accession>
<dbReference type="Gene3D" id="3.30.420.40">
    <property type="match status" value="1"/>
</dbReference>
<name>A0A6H1UFY1_9GAMM</name>
<dbReference type="InterPro" id="IPR003695">
    <property type="entry name" value="Ppx_GppA_N"/>
</dbReference>
<gene>
    <name evidence="2" type="ORF">HER31_14455</name>
</gene>
<organism evidence="2 3">
    <name type="scientific">Ferrimonas lipolytica</name>
    <dbReference type="NCBI Taxonomy" id="2724191"/>
    <lineage>
        <taxon>Bacteria</taxon>
        <taxon>Pseudomonadati</taxon>
        <taxon>Pseudomonadota</taxon>
        <taxon>Gammaproteobacteria</taxon>
        <taxon>Alteromonadales</taxon>
        <taxon>Ferrimonadaceae</taxon>
        <taxon>Ferrimonas</taxon>
    </lineage>
</organism>